<evidence type="ECO:0000313" key="9">
    <source>
        <dbReference type="EMBL" id="KAA2245247.1"/>
    </source>
</evidence>
<protein>
    <recommendedName>
        <fullName evidence="3">DNA topoisomerase</fullName>
        <ecNumber evidence="3">5.6.2.1</ecNumber>
    </recommendedName>
</protein>
<dbReference type="EC" id="5.6.2.1" evidence="3"/>
<dbReference type="SUPFAM" id="SSF55869">
    <property type="entry name" value="DNA topoisomerase I domain"/>
    <property type="match status" value="1"/>
</dbReference>
<reference evidence="9 10" key="2">
    <citation type="submission" date="2019-09" db="EMBL/GenBank/DDBJ databases">
        <authorList>
            <person name="Jin C."/>
        </authorList>
    </citation>
    <scope>NUCLEOTIDE SEQUENCE [LARGE SCALE GENOMIC DNA]</scope>
    <source>
        <strain evidence="9 10">BN140078</strain>
    </source>
</reference>
<evidence type="ECO:0000256" key="2">
    <source>
        <dbReference type="ARBA" id="ARBA00006645"/>
    </source>
</evidence>
<dbReference type="Pfam" id="PF01028">
    <property type="entry name" value="Topoisom_I"/>
    <property type="match status" value="1"/>
</dbReference>
<comment type="similarity">
    <text evidence="2">Belongs to the type IB topoisomerase family.</text>
</comment>
<evidence type="ECO:0000256" key="6">
    <source>
        <dbReference type="ARBA" id="ARBA00023235"/>
    </source>
</evidence>
<dbReference type="EMBL" id="VUOC01000001">
    <property type="protein sequence ID" value="KAA2245247.1"/>
    <property type="molecule type" value="Genomic_DNA"/>
</dbReference>
<gene>
    <name evidence="9" type="ORF">F0L74_04595</name>
</gene>
<dbReference type="InterPro" id="IPR013500">
    <property type="entry name" value="TopoI_cat_euk"/>
</dbReference>
<dbReference type="InterPro" id="IPR035447">
    <property type="entry name" value="DNA_topo_I_N_sf"/>
</dbReference>
<keyword evidence="6 9" id="KW-0413">Isomerase</keyword>
<keyword evidence="5" id="KW-0238">DNA-binding</keyword>
<dbReference type="Proteomes" id="UP000324611">
    <property type="component" value="Unassembled WGS sequence"/>
</dbReference>
<reference evidence="9 10" key="1">
    <citation type="submission" date="2019-09" db="EMBL/GenBank/DDBJ databases">
        <title>Chitinophaga ginsengihumi sp. nov., isolated from soil of ginseng rhizosphere.</title>
        <authorList>
            <person name="Lee J."/>
        </authorList>
    </citation>
    <scope>NUCLEOTIDE SEQUENCE [LARGE SCALE GENOMIC DNA]</scope>
    <source>
        <strain evidence="9 10">BN140078</strain>
    </source>
</reference>
<dbReference type="AlphaFoldDB" id="A0A5B2W490"/>
<feature type="domain" description="DNA topoisomerase IB N-terminal" evidence="8">
    <location>
        <begin position="38"/>
        <end position="84"/>
    </location>
</feature>
<accession>A0A5B2W490</accession>
<comment type="caution">
    <text evidence="9">The sequence shown here is derived from an EMBL/GenBank/DDBJ whole genome shotgun (WGS) entry which is preliminary data.</text>
</comment>
<dbReference type="InterPro" id="IPR014711">
    <property type="entry name" value="TopoI_cat_a-hlx-sub_euk"/>
</dbReference>
<dbReference type="InterPro" id="IPR011010">
    <property type="entry name" value="DNA_brk_join_enz"/>
</dbReference>
<dbReference type="Gene3D" id="3.90.15.10">
    <property type="entry name" value="Topoisomerase I, Chain A, domain 3"/>
    <property type="match status" value="1"/>
</dbReference>
<evidence type="ECO:0000256" key="5">
    <source>
        <dbReference type="ARBA" id="ARBA00023125"/>
    </source>
</evidence>
<feature type="domain" description="DNA topoisomerase I catalytic core eukaryotic-type" evidence="7">
    <location>
        <begin position="97"/>
        <end position="327"/>
    </location>
</feature>
<dbReference type="GO" id="GO:0003677">
    <property type="term" value="F:DNA binding"/>
    <property type="evidence" value="ECO:0007669"/>
    <property type="project" value="UniProtKB-KW"/>
</dbReference>
<evidence type="ECO:0000259" key="7">
    <source>
        <dbReference type="Pfam" id="PF01028"/>
    </source>
</evidence>
<evidence type="ECO:0000313" key="10">
    <source>
        <dbReference type="Proteomes" id="UP000324611"/>
    </source>
</evidence>
<name>A0A5B2W490_9BACT</name>
<dbReference type="Gene3D" id="3.30.66.10">
    <property type="entry name" value="DNA topoisomerase I domain"/>
    <property type="match status" value="1"/>
</dbReference>
<comment type="catalytic activity">
    <reaction evidence="1">
        <text>ATP-independent breakage of single-stranded DNA, followed by passage and rejoining.</text>
        <dbReference type="EC" id="5.6.2.1"/>
    </reaction>
</comment>
<dbReference type="PRINTS" id="PR00416">
    <property type="entry name" value="EUTPISMRASEI"/>
</dbReference>
<proteinExistence type="inferred from homology"/>
<keyword evidence="4" id="KW-0799">Topoisomerase</keyword>
<sequence>MENTIVIDVMEAAKAARLRYVRATMPGFTRLKNGAGVYYTDADGKKITDEAILERIRKLVLPPAWEQVWICPYANGHLQAVGTDAMGRRQYRYHATWMQVRNETKYDRLLHFGEKLPQIRKRIRAGLRKRAMNKEKVISLALSVMQETTIRVGNASYEKLYGSYGLTTLRNQHVKINGNTLFFHFRGKKGVEQKITLKHATLAKLLRQVKDIPGQELFQYYDEQGEHKGLDSGEVNEYLKECSGEDFTCKDFRTWSGTVHALNLLADMDPFDTATACKRNIVTVMDGVACKLGNTRAVCKKYYVHPRIIEAYEQGTLEPYLQQIREKRQQPAKGELRNDERVLMAFLKKKR</sequence>
<dbReference type="SUPFAM" id="SSF56349">
    <property type="entry name" value="DNA breaking-rejoining enzymes"/>
    <property type="match status" value="1"/>
</dbReference>
<evidence type="ECO:0000259" key="8">
    <source>
        <dbReference type="Pfam" id="PF21338"/>
    </source>
</evidence>
<evidence type="ECO:0000256" key="3">
    <source>
        <dbReference type="ARBA" id="ARBA00012891"/>
    </source>
</evidence>
<keyword evidence="10" id="KW-1185">Reference proteome</keyword>
<dbReference type="InterPro" id="IPR001631">
    <property type="entry name" value="TopoI"/>
</dbReference>
<dbReference type="Gene3D" id="1.10.132.120">
    <property type="match status" value="1"/>
</dbReference>
<organism evidence="9 10">
    <name type="scientific">Chitinophaga agrisoli</name>
    <dbReference type="NCBI Taxonomy" id="2607653"/>
    <lineage>
        <taxon>Bacteria</taxon>
        <taxon>Pseudomonadati</taxon>
        <taxon>Bacteroidota</taxon>
        <taxon>Chitinophagia</taxon>
        <taxon>Chitinophagales</taxon>
        <taxon>Chitinophagaceae</taxon>
        <taxon>Chitinophaga</taxon>
    </lineage>
</organism>
<dbReference type="GO" id="GO:0003917">
    <property type="term" value="F:DNA topoisomerase type I (single strand cut, ATP-independent) activity"/>
    <property type="evidence" value="ECO:0007669"/>
    <property type="project" value="UniProtKB-EC"/>
</dbReference>
<evidence type="ECO:0000256" key="1">
    <source>
        <dbReference type="ARBA" id="ARBA00000213"/>
    </source>
</evidence>
<dbReference type="InterPro" id="IPR049331">
    <property type="entry name" value="Top1B_N_bact"/>
</dbReference>
<dbReference type="PROSITE" id="PS52038">
    <property type="entry name" value="TOPO_IB_2"/>
    <property type="match status" value="1"/>
</dbReference>
<dbReference type="GO" id="GO:0006265">
    <property type="term" value="P:DNA topological change"/>
    <property type="evidence" value="ECO:0007669"/>
    <property type="project" value="InterPro"/>
</dbReference>
<dbReference type="Pfam" id="PF21338">
    <property type="entry name" value="Top1B_N_bact"/>
    <property type="match status" value="1"/>
</dbReference>
<evidence type="ECO:0000256" key="4">
    <source>
        <dbReference type="ARBA" id="ARBA00023029"/>
    </source>
</evidence>
<dbReference type="RefSeq" id="WP_149836638.1">
    <property type="nucleotide sequence ID" value="NZ_VUOC01000001.1"/>
</dbReference>